<organism evidence="2 3">
    <name type="scientific">Acrasis kona</name>
    <dbReference type="NCBI Taxonomy" id="1008807"/>
    <lineage>
        <taxon>Eukaryota</taxon>
        <taxon>Discoba</taxon>
        <taxon>Heterolobosea</taxon>
        <taxon>Tetramitia</taxon>
        <taxon>Eutetramitia</taxon>
        <taxon>Acrasidae</taxon>
        <taxon>Acrasis</taxon>
    </lineage>
</organism>
<feature type="compositionally biased region" description="Acidic residues" evidence="1">
    <location>
        <begin position="234"/>
        <end position="246"/>
    </location>
</feature>
<feature type="compositionally biased region" description="Basic and acidic residues" evidence="1">
    <location>
        <begin position="213"/>
        <end position="233"/>
    </location>
</feature>
<evidence type="ECO:0000313" key="2">
    <source>
        <dbReference type="EMBL" id="KAL0476798.1"/>
    </source>
</evidence>
<dbReference type="SUPFAM" id="SSF81383">
    <property type="entry name" value="F-box domain"/>
    <property type="match status" value="1"/>
</dbReference>
<accession>A0AAW2YIJ7</accession>
<evidence type="ECO:0000256" key="1">
    <source>
        <dbReference type="SAM" id="MobiDB-lite"/>
    </source>
</evidence>
<proteinExistence type="predicted"/>
<feature type="region of interest" description="Disordered" evidence="1">
    <location>
        <begin position="209"/>
        <end position="247"/>
    </location>
</feature>
<evidence type="ECO:0000313" key="3">
    <source>
        <dbReference type="Proteomes" id="UP001431209"/>
    </source>
</evidence>
<dbReference type="EMBL" id="JAOPGA020000099">
    <property type="protein sequence ID" value="KAL0476798.1"/>
    <property type="molecule type" value="Genomic_DNA"/>
</dbReference>
<sequence>MSNKRRRIDYESSNSLSDDILCVVFEYLQYDQFNNIKLVNKSWSAIFEKAFNILVKINTLSIFNRYSFFKKLNISKQYLEGDPYRILKDNLVPLLNDYKKCKRLFNEQLGKEWTEDLDESLSVLAFLGNDPSSNKELKSFVGGSQRAPIYSQETADKINGLTYGIFVAELHMSEFQSILSTQSVYPPDGVLLFYAQNGNESLIIHEQTFEDTESTRNEDEQDFDKQSEGSTEKDNDEQDSDQESEEGLTQPFAKINYIVDKLFLDTRILERLTRSETDIKFKSDPSISAIIGRGDNWPEDCEAVAGGNKCFDVERTFELGQDEFLLLETHRSLSGEYPESYIYYIKENASQILDKALFR</sequence>
<dbReference type="Proteomes" id="UP001431209">
    <property type="component" value="Unassembled WGS sequence"/>
</dbReference>
<reference evidence="2 3" key="1">
    <citation type="submission" date="2024-03" db="EMBL/GenBank/DDBJ databases">
        <title>The Acrasis kona genome and developmental transcriptomes reveal deep origins of eukaryotic multicellular pathways.</title>
        <authorList>
            <person name="Sheikh S."/>
            <person name="Fu C.-J."/>
            <person name="Brown M.W."/>
            <person name="Baldauf S.L."/>
        </authorList>
    </citation>
    <scope>NUCLEOTIDE SEQUENCE [LARGE SCALE GENOMIC DNA]</scope>
    <source>
        <strain evidence="2 3">ATCC MYA-3509</strain>
    </source>
</reference>
<gene>
    <name evidence="2" type="ORF">AKO1_006722</name>
</gene>
<keyword evidence="3" id="KW-1185">Reference proteome</keyword>
<feature type="non-terminal residue" evidence="2">
    <location>
        <position position="359"/>
    </location>
</feature>
<comment type="caution">
    <text evidence="2">The sequence shown here is derived from an EMBL/GenBank/DDBJ whole genome shotgun (WGS) entry which is preliminary data.</text>
</comment>
<protein>
    <recommendedName>
        <fullName evidence="4">F-box domain-containing protein</fullName>
    </recommendedName>
</protein>
<name>A0AAW2YIJ7_9EUKA</name>
<dbReference type="InterPro" id="IPR036047">
    <property type="entry name" value="F-box-like_dom_sf"/>
</dbReference>
<dbReference type="AlphaFoldDB" id="A0AAW2YIJ7"/>
<evidence type="ECO:0008006" key="4">
    <source>
        <dbReference type="Google" id="ProtNLM"/>
    </source>
</evidence>